<evidence type="ECO:0000313" key="1">
    <source>
        <dbReference type="EMBL" id="KAI9896826.1"/>
    </source>
</evidence>
<sequence length="726" mass="78836">MGFFFNSSTSSSSSKPKSKSQPVKKGKPKKHQHQHRSAPAKRPTAPDTRAPQQWEEDAAAAATPPAMPPRPPPGRGDRSAATPAEENQEQQHAQARLQLGAPVTIHNHYYITPHNFQEQQHLTCVPPPSHPPPRHIYSSSHSVLYDGTLPQCALQQNVPAQLQHFSPPAHHVQPIGLSPGVPRADVSPSEEREEEQQQPCNDHSSGNPNGPDPSRLQKSTRAAGGSVMDLARAAAQMPNCGASMSAWYEYGSQVASTYAAACDEVMGRFNSVLGLDGGGLTEGEMDVAAREHARSMPATTTMTATSRAVVAPEAGREQRQVGRGVRAGNRGKHSAANVAAAVVTGSYFSKAEYYANSHLPADLPPFAVYMPTWPLLTLAAQYSLSVYSPAAPHPHAAESRVPADWRTGSKAMSITSVSMDSMHTVVFAIRGTASLADWAVNLQHTPRSAAGFLDDEGNLCHAGFLSVARRMVPGVAARLRQLLDEDPSRARYSLLLTGHSAGGAVASLLYCHMLSRSAGAASELRRLTACFKRVHCVTFGTPPVSILPLRKPDGRGLRNSLFLSFVNEGDPVARVDKAYVKTLLELLASDTPGSRRQRQKQPPSKSRRERQEEEEEEEERREKPTWDVPPCTLCNPGRVVVMRSARWDADDDRDAGRGDHKTMRERLAEGVAAHVVDEEQLRGVIWADPVAHLMRLYAGRIEALAVAAVMVQGQQGQQGRITDRRT</sequence>
<dbReference type="Proteomes" id="UP001163324">
    <property type="component" value="Chromosome 8"/>
</dbReference>
<organism evidence="1 2">
    <name type="scientific">Trichothecium roseum</name>
    <dbReference type="NCBI Taxonomy" id="47278"/>
    <lineage>
        <taxon>Eukaryota</taxon>
        <taxon>Fungi</taxon>
        <taxon>Dikarya</taxon>
        <taxon>Ascomycota</taxon>
        <taxon>Pezizomycotina</taxon>
        <taxon>Sordariomycetes</taxon>
        <taxon>Hypocreomycetidae</taxon>
        <taxon>Hypocreales</taxon>
        <taxon>Hypocreales incertae sedis</taxon>
        <taxon>Trichothecium</taxon>
    </lineage>
</organism>
<reference evidence="1" key="1">
    <citation type="submission" date="2022-10" db="EMBL/GenBank/DDBJ databases">
        <title>Complete Genome of Trichothecium roseum strain YXFP-22015, a Plant Pathogen Isolated from Citrus.</title>
        <authorList>
            <person name="Wang Y."/>
            <person name="Zhu L."/>
        </authorList>
    </citation>
    <scope>NUCLEOTIDE SEQUENCE</scope>
    <source>
        <strain evidence="1">YXFP-22015</strain>
    </source>
</reference>
<name>A0ACC0URW5_9HYPO</name>
<keyword evidence="2" id="KW-1185">Reference proteome</keyword>
<gene>
    <name evidence="1" type="ORF">N3K66_007848</name>
</gene>
<protein>
    <submittedName>
        <fullName evidence="1">Uncharacterized protein</fullName>
    </submittedName>
</protein>
<evidence type="ECO:0000313" key="2">
    <source>
        <dbReference type="Proteomes" id="UP001163324"/>
    </source>
</evidence>
<proteinExistence type="predicted"/>
<accession>A0ACC0URW5</accession>
<comment type="caution">
    <text evidence="1">The sequence shown here is derived from an EMBL/GenBank/DDBJ whole genome shotgun (WGS) entry which is preliminary data.</text>
</comment>
<dbReference type="EMBL" id="CM047947">
    <property type="protein sequence ID" value="KAI9896826.1"/>
    <property type="molecule type" value="Genomic_DNA"/>
</dbReference>